<dbReference type="OrthoDB" id="1739143at2759"/>
<evidence type="ECO:0000313" key="9">
    <source>
        <dbReference type="EMBL" id="GLB35801.1"/>
    </source>
</evidence>
<dbReference type="Proteomes" id="UP001063166">
    <property type="component" value="Unassembled WGS sequence"/>
</dbReference>
<evidence type="ECO:0000256" key="3">
    <source>
        <dbReference type="ARBA" id="ARBA00022723"/>
    </source>
</evidence>
<keyword evidence="2" id="KW-0662">Pyridine nucleotide biosynthesis</keyword>
<dbReference type="EC" id="3.5.1.19" evidence="6"/>
<gene>
    <name evidence="9" type="primary">PNC1</name>
    <name evidence="9" type="ORF">LshimejAT787_0300890</name>
</gene>
<dbReference type="InterPro" id="IPR052347">
    <property type="entry name" value="Isochorismatase_Nicotinamidase"/>
</dbReference>
<organism evidence="9 10">
    <name type="scientific">Lyophyllum shimeji</name>
    <name type="common">Hon-shimeji</name>
    <name type="synonym">Tricholoma shimeji</name>
    <dbReference type="NCBI Taxonomy" id="47721"/>
    <lineage>
        <taxon>Eukaryota</taxon>
        <taxon>Fungi</taxon>
        <taxon>Dikarya</taxon>
        <taxon>Basidiomycota</taxon>
        <taxon>Agaricomycotina</taxon>
        <taxon>Agaricomycetes</taxon>
        <taxon>Agaricomycetidae</taxon>
        <taxon>Agaricales</taxon>
        <taxon>Tricholomatineae</taxon>
        <taxon>Lyophyllaceae</taxon>
        <taxon>Lyophyllum</taxon>
    </lineage>
</organism>
<dbReference type="PANTHER" id="PTHR11080:SF2">
    <property type="entry name" value="LD05707P"/>
    <property type="match status" value="1"/>
</dbReference>
<dbReference type="GO" id="GO:0008936">
    <property type="term" value="F:nicotinamidase activity"/>
    <property type="evidence" value="ECO:0007669"/>
    <property type="project" value="UniProtKB-EC"/>
</dbReference>
<dbReference type="InterPro" id="IPR000868">
    <property type="entry name" value="Isochorismatase-like_dom"/>
</dbReference>
<dbReference type="EMBL" id="BRPK01000003">
    <property type="protein sequence ID" value="GLB35801.1"/>
    <property type="molecule type" value="Genomic_DNA"/>
</dbReference>
<sequence>MSTTDSTFTPALVVIDMQYDFVYGSLAVPGGSTIIDTINSLLKCPFAIKLASKDFHPADHISFAKTHDKPVLSKIIIYPPGKPLNNRPLEQVLWPVHCVANTPGFEFVEGLDREALDYTVHKGTDPGIETYSAFRDPWHLANTSLHGILESHGVTDVFVVGVAGDFCVKWTALDAVNLGYKTWVVRDAVKSVSDAGTEWEEMKNKGVRITNSDEVKKLVTG</sequence>
<evidence type="ECO:0000256" key="4">
    <source>
        <dbReference type="ARBA" id="ARBA00022801"/>
    </source>
</evidence>
<evidence type="ECO:0000256" key="7">
    <source>
        <dbReference type="ARBA" id="ARBA00043224"/>
    </source>
</evidence>
<comment type="pathway">
    <text evidence="5">Cofactor biosynthesis; nicotinate biosynthesis; nicotinate from nicotinamide: step 1/1.</text>
</comment>
<protein>
    <recommendedName>
        <fullName evidence="6">nicotinamidase</fullName>
        <ecNumber evidence="6">3.5.1.19</ecNumber>
    </recommendedName>
    <alternativeName>
        <fullName evidence="7">Nicotinamide deamidase</fullName>
    </alternativeName>
</protein>
<evidence type="ECO:0000256" key="2">
    <source>
        <dbReference type="ARBA" id="ARBA00022642"/>
    </source>
</evidence>
<comment type="caution">
    <text evidence="9">The sequence shown here is derived from an EMBL/GenBank/DDBJ whole genome shotgun (WGS) entry which is preliminary data.</text>
</comment>
<dbReference type="GO" id="GO:0046872">
    <property type="term" value="F:metal ion binding"/>
    <property type="evidence" value="ECO:0007669"/>
    <property type="project" value="UniProtKB-KW"/>
</dbReference>
<keyword evidence="4 9" id="KW-0378">Hydrolase</keyword>
<dbReference type="PANTHER" id="PTHR11080">
    <property type="entry name" value="PYRAZINAMIDASE/NICOTINAMIDASE"/>
    <property type="match status" value="1"/>
</dbReference>
<evidence type="ECO:0000256" key="5">
    <source>
        <dbReference type="ARBA" id="ARBA00037900"/>
    </source>
</evidence>
<keyword evidence="10" id="KW-1185">Reference proteome</keyword>
<dbReference type="AlphaFoldDB" id="A0A9P3ULX5"/>
<dbReference type="Pfam" id="PF00857">
    <property type="entry name" value="Isochorismatase"/>
    <property type="match status" value="1"/>
</dbReference>
<reference evidence="9" key="1">
    <citation type="submission" date="2022-07" db="EMBL/GenBank/DDBJ databases">
        <title>The genome of Lyophyllum shimeji provides insight into the initial evolution of ectomycorrhizal fungal genome.</title>
        <authorList>
            <person name="Kobayashi Y."/>
            <person name="Shibata T."/>
            <person name="Hirakawa H."/>
            <person name="Shigenobu S."/>
            <person name="Nishiyama T."/>
            <person name="Yamada A."/>
            <person name="Hasebe M."/>
            <person name="Kawaguchi M."/>
        </authorList>
    </citation>
    <scope>NUCLEOTIDE SEQUENCE</scope>
    <source>
        <strain evidence="9">AT787</strain>
    </source>
</reference>
<evidence type="ECO:0000259" key="8">
    <source>
        <dbReference type="Pfam" id="PF00857"/>
    </source>
</evidence>
<feature type="domain" description="Isochorismatase-like" evidence="8">
    <location>
        <begin position="11"/>
        <end position="213"/>
    </location>
</feature>
<dbReference type="GO" id="GO:0019363">
    <property type="term" value="P:pyridine nucleotide biosynthetic process"/>
    <property type="evidence" value="ECO:0007669"/>
    <property type="project" value="UniProtKB-KW"/>
</dbReference>
<evidence type="ECO:0000256" key="6">
    <source>
        <dbReference type="ARBA" id="ARBA00039017"/>
    </source>
</evidence>
<dbReference type="InterPro" id="IPR036380">
    <property type="entry name" value="Isochorismatase-like_sf"/>
</dbReference>
<dbReference type="SUPFAM" id="SSF52499">
    <property type="entry name" value="Isochorismatase-like hydrolases"/>
    <property type="match status" value="1"/>
</dbReference>
<proteinExistence type="inferred from homology"/>
<evidence type="ECO:0000313" key="10">
    <source>
        <dbReference type="Proteomes" id="UP001063166"/>
    </source>
</evidence>
<accession>A0A9P3ULX5</accession>
<dbReference type="Gene3D" id="3.40.50.850">
    <property type="entry name" value="Isochorismatase-like"/>
    <property type="match status" value="1"/>
</dbReference>
<name>A0A9P3ULX5_LYOSH</name>
<dbReference type="CDD" id="cd01011">
    <property type="entry name" value="nicotinamidase"/>
    <property type="match status" value="1"/>
</dbReference>
<keyword evidence="3" id="KW-0479">Metal-binding</keyword>
<evidence type="ECO:0000256" key="1">
    <source>
        <dbReference type="ARBA" id="ARBA00006336"/>
    </source>
</evidence>
<comment type="similarity">
    <text evidence="1">Belongs to the isochorismatase family.</text>
</comment>